<evidence type="ECO:0000313" key="2">
    <source>
        <dbReference type="Proteomes" id="UP000184546"/>
    </source>
</evidence>
<dbReference type="VEuPathDB" id="FungiDB:ASPACDRAFT_46833"/>
<dbReference type="GeneID" id="30975663"/>
<dbReference type="OMA" id="ESHRNFH"/>
<organism evidence="1 2">
    <name type="scientific">Aspergillus aculeatus (strain ATCC 16872 / CBS 172.66 / WB 5094)</name>
    <dbReference type="NCBI Taxonomy" id="690307"/>
    <lineage>
        <taxon>Eukaryota</taxon>
        <taxon>Fungi</taxon>
        <taxon>Dikarya</taxon>
        <taxon>Ascomycota</taxon>
        <taxon>Pezizomycotina</taxon>
        <taxon>Eurotiomycetes</taxon>
        <taxon>Eurotiomycetidae</taxon>
        <taxon>Eurotiales</taxon>
        <taxon>Aspergillaceae</taxon>
        <taxon>Aspergillus</taxon>
        <taxon>Aspergillus subgen. Circumdati</taxon>
    </lineage>
</organism>
<accession>A0A1L9WKI2</accession>
<dbReference type="Proteomes" id="UP000184546">
    <property type="component" value="Unassembled WGS sequence"/>
</dbReference>
<dbReference type="RefSeq" id="XP_020053002.1">
    <property type="nucleotide sequence ID" value="XM_020201849.1"/>
</dbReference>
<dbReference type="STRING" id="690307.A0A1L9WKI2"/>
<dbReference type="OrthoDB" id="66095at2759"/>
<dbReference type="AlphaFoldDB" id="A0A1L9WKI2"/>
<dbReference type="EMBL" id="KV878985">
    <property type="protein sequence ID" value="OJJ96662.1"/>
    <property type="molecule type" value="Genomic_DNA"/>
</dbReference>
<sequence length="188" mass="21315">MLKGLALWGGRNEVVRLPPPGRSSSVPHQWTALYLVSRPLPDKVSAIQFDITSHDQGYGNPQNGLWSWFEVSILGAWAEEPDPNLFHDLSDPAYVRSSPEEFGEWIQEQGLYFKNLPMGHAQSSGEISTTLVKNTLQSQWQQQVVTWKRGGDEHEKSAEHLLNLIEEGNRLVIWARVRGGEMRSKKLE</sequence>
<evidence type="ECO:0000313" key="1">
    <source>
        <dbReference type="EMBL" id="OJJ96662.1"/>
    </source>
</evidence>
<gene>
    <name evidence="1" type="ORF">ASPACDRAFT_46833</name>
</gene>
<proteinExistence type="predicted"/>
<protein>
    <submittedName>
        <fullName evidence="1">Uncharacterized protein</fullName>
    </submittedName>
</protein>
<keyword evidence="2" id="KW-1185">Reference proteome</keyword>
<reference evidence="2" key="1">
    <citation type="journal article" date="2017" name="Genome Biol.">
        <title>Comparative genomics reveals high biological diversity and specific adaptations in the industrially and medically important fungal genus Aspergillus.</title>
        <authorList>
            <person name="de Vries R.P."/>
            <person name="Riley R."/>
            <person name="Wiebenga A."/>
            <person name="Aguilar-Osorio G."/>
            <person name="Amillis S."/>
            <person name="Uchima C.A."/>
            <person name="Anderluh G."/>
            <person name="Asadollahi M."/>
            <person name="Askin M."/>
            <person name="Barry K."/>
            <person name="Battaglia E."/>
            <person name="Bayram O."/>
            <person name="Benocci T."/>
            <person name="Braus-Stromeyer S.A."/>
            <person name="Caldana C."/>
            <person name="Canovas D."/>
            <person name="Cerqueira G.C."/>
            <person name="Chen F."/>
            <person name="Chen W."/>
            <person name="Choi C."/>
            <person name="Clum A."/>
            <person name="Dos Santos R.A."/>
            <person name="Damasio A.R."/>
            <person name="Diallinas G."/>
            <person name="Emri T."/>
            <person name="Fekete E."/>
            <person name="Flipphi M."/>
            <person name="Freyberg S."/>
            <person name="Gallo A."/>
            <person name="Gournas C."/>
            <person name="Habgood R."/>
            <person name="Hainaut M."/>
            <person name="Harispe M.L."/>
            <person name="Henrissat B."/>
            <person name="Hilden K.S."/>
            <person name="Hope R."/>
            <person name="Hossain A."/>
            <person name="Karabika E."/>
            <person name="Karaffa L."/>
            <person name="Karanyi Z."/>
            <person name="Krasevec N."/>
            <person name="Kuo A."/>
            <person name="Kusch H."/>
            <person name="LaButti K."/>
            <person name="Lagendijk E.L."/>
            <person name="Lapidus A."/>
            <person name="Levasseur A."/>
            <person name="Lindquist E."/>
            <person name="Lipzen A."/>
            <person name="Logrieco A.F."/>
            <person name="MacCabe A."/>
            <person name="Maekelae M.R."/>
            <person name="Malavazi I."/>
            <person name="Melin P."/>
            <person name="Meyer V."/>
            <person name="Mielnichuk N."/>
            <person name="Miskei M."/>
            <person name="Molnar A.P."/>
            <person name="Mule G."/>
            <person name="Ngan C.Y."/>
            <person name="Orejas M."/>
            <person name="Orosz E."/>
            <person name="Ouedraogo J.P."/>
            <person name="Overkamp K.M."/>
            <person name="Park H.-S."/>
            <person name="Perrone G."/>
            <person name="Piumi F."/>
            <person name="Punt P.J."/>
            <person name="Ram A.F."/>
            <person name="Ramon A."/>
            <person name="Rauscher S."/>
            <person name="Record E."/>
            <person name="Riano-Pachon D.M."/>
            <person name="Robert V."/>
            <person name="Roehrig J."/>
            <person name="Ruller R."/>
            <person name="Salamov A."/>
            <person name="Salih N.S."/>
            <person name="Samson R.A."/>
            <person name="Sandor E."/>
            <person name="Sanguinetti M."/>
            <person name="Schuetze T."/>
            <person name="Sepcic K."/>
            <person name="Shelest E."/>
            <person name="Sherlock G."/>
            <person name="Sophianopoulou V."/>
            <person name="Squina F.M."/>
            <person name="Sun H."/>
            <person name="Susca A."/>
            <person name="Todd R.B."/>
            <person name="Tsang A."/>
            <person name="Unkles S.E."/>
            <person name="van de Wiele N."/>
            <person name="van Rossen-Uffink D."/>
            <person name="Oliveira J.V."/>
            <person name="Vesth T.C."/>
            <person name="Visser J."/>
            <person name="Yu J.-H."/>
            <person name="Zhou M."/>
            <person name="Andersen M.R."/>
            <person name="Archer D.B."/>
            <person name="Baker S.E."/>
            <person name="Benoit I."/>
            <person name="Brakhage A.A."/>
            <person name="Braus G.H."/>
            <person name="Fischer R."/>
            <person name="Frisvad J.C."/>
            <person name="Goldman G.H."/>
            <person name="Houbraken J."/>
            <person name="Oakley B."/>
            <person name="Pocsi I."/>
            <person name="Scazzocchio C."/>
            <person name="Seiboth B."/>
            <person name="vanKuyk P.A."/>
            <person name="Wortman J."/>
            <person name="Dyer P.S."/>
            <person name="Grigoriev I.V."/>
        </authorList>
    </citation>
    <scope>NUCLEOTIDE SEQUENCE [LARGE SCALE GENOMIC DNA]</scope>
    <source>
        <strain evidence="2">ATCC 16872 / CBS 172.66 / WB 5094</strain>
    </source>
</reference>
<name>A0A1L9WKI2_ASPA1</name>